<evidence type="ECO:0000313" key="1">
    <source>
        <dbReference type="EMBL" id="PMD05404.1"/>
    </source>
</evidence>
<organism evidence="1 2">
    <name type="scientific">Brevibacterium paucivorans</name>
    <dbReference type="NCBI Taxonomy" id="170994"/>
    <lineage>
        <taxon>Bacteria</taxon>
        <taxon>Bacillati</taxon>
        <taxon>Actinomycetota</taxon>
        <taxon>Actinomycetes</taxon>
        <taxon>Micrococcales</taxon>
        <taxon>Brevibacteriaceae</taxon>
        <taxon>Brevibacterium</taxon>
    </lineage>
</organism>
<dbReference type="Gene3D" id="3.30.70.1200">
    <property type="entry name" value="Crispr-associated protein, domain 1"/>
    <property type="match status" value="1"/>
</dbReference>
<sequence>MYFSKILINPELRKSRAMLADPHITHGMATKAVPPHLQSSDDGRILWRIDRNDTETALYLVTPVQPRLDHIVEQVGWPSAPAQTTDYVRFLDSLTRGQEFAFKVTLNPVKAIKDEQGRRHKVPHVSVKHQMQWFLERVDGWGFRIANSVHDDQDTAVGEESSLSVTPANVNIVRREELRFNRRNGVSGRDRVVHRVATFEGILEVTDAEQLRHALCHGMGRAKAYGCGLMTLARR</sequence>
<dbReference type="NCBIfam" id="TIGR01907">
    <property type="entry name" value="casE_Cse3"/>
    <property type="match status" value="1"/>
</dbReference>
<dbReference type="SUPFAM" id="SSF117987">
    <property type="entry name" value="CRISPR-associated protein"/>
    <property type="match status" value="2"/>
</dbReference>
<dbReference type="CDD" id="cd09727">
    <property type="entry name" value="Cas6_I-E"/>
    <property type="match status" value="1"/>
</dbReference>
<name>A0A2N6VMQ6_9MICO</name>
<dbReference type="Gene3D" id="3.30.70.1210">
    <property type="entry name" value="Crispr-associated protein, domain 2"/>
    <property type="match status" value="1"/>
</dbReference>
<dbReference type="SMART" id="SM01101">
    <property type="entry name" value="CRISPR_assoc"/>
    <property type="match status" value="1"/>
</dbReference>
<dbReference type="Proteomes" id="UP000235598">
    <property type="component" value="Unassembled WGS sequence"/>
</dbReference>
<dbReference type="InterPro" id="IPR010179">
    <property type="entry name" value="CRISPR-assoc_prot_Cse3"/>
</dbReference>
<dbReference type="RefSeq" id="WP_102238438.1">
    <property type="nucleotide sequence ID" value="NZ_PNHK01000002.1"/>
</dbReference>
<accession>A0A2N6VMQ6</accession>
<evidence type="ECO:0000313" key="2">
    <source>
        <dbReference type="Proteomes" id="UP000235598"/>
    </source>
</evidence>
<protein>
    <submittedName>
        <fullName evidence="1">Type I-E CRISPR-associated protein Cas6/Cse3/CasE</fullName>
    </submittedName>
</protein>
<dbReference type="EMBL" id="PNHK01000002">
    <property type="protein sequence ID" value="PMD05404.1"/>
    <property type="molecule type" value="Genomic_DNA"/>
</dbReference>
<dbReference type="OrthoDB" id="9795689at2"/>
<proteinExistence type="predicted"/>
<dbReference type="AlphaFoldDB" id="A0A2N6VMQ6"/>
<dbReference type="Pfam" id="PF08798">
    <property type="entry name" value="CRISPR_assoc"/>
    <property type="match status" value="1"/>
</dbReference>
<reference evidence="1 2" key="1">
    <citation type="submission" date="2017-09" db="EMBL/GenBank/DDBJ databases">
        <title>Bacterial strain isolated from the female urinary microbiota.</title>
        <authorList>
            <person name="Thomas-White K."/>
            <person name="Kumar N."/>
            <person name="Forster S."/>
            <person name="Putonti C."/>
            <person name="Lawley T."/>
            <person name="Wolfe A.J."/>
        </authorList>
    </citation>
    <scope>NUCLEOTIDE SEQUENCE [LARGE SCALE GENOMIC DNA]</scope>
    <source>
        <strain evidence="1 2">UMB1301</strain>
    </source>
</reference>
<comment type="caution">
    <text evidence="1">The sequence shown here is derived from an EMBL/GenBank/DDBJ whole genome shotgun (WGS) entry which is preliminary data.</text>
</comment>
<gene>
    <name evidence="1" type="primary">cas6e</name>
    <name evidence="1" type="ORF">CJ199_05135</name>
</gene>